<reference evidence="1 2" key="1">
    <citation type="submission" date="2017-05" db="EMBL/GenBank/DDBJ databases">
        <title>The Genome Sequence of Enterococcus sp. 10A9_DIV0425.</title>
        <authorList>
            <consortium name="The Broad Institute Genomics Platform"/>
            <consortium name="The Broad Institute Genomic Center for Infectious Diseases"/>
            <person name="Earl A."/>
            <person name="Manson A."/>
            <person name="Schwartman J."/>
            <person name="Gilmore M."/>
            <person name="Abouelleil A."/>
            <person name="Cao P."/>
            <person name="Chapman S."/>
            <person name="Cusick C."/>
            <person name="Shea T."/>
            <person name="Young S."/>
            <person name="Neafsey D."/>
            <person name="Nusbaum C."/>
            <person name="Birren B."/>
        </authorList>
    </citation>
    <scope>NUCLEOTIDE SEQUENCE [LARGE SCALE GENOMIC DNA]</scope>
    <source>
        <strain evidence="1 2">10A9_DIV0425</strain>
    </source>
</reference>
<protein>
    <submittedName>
        <fullName evidence="1">Uncharacterized protein</fullName>
    </submittedName>
</protein>
<dbReference type="Proteomes" id="UP000194933">
    <property type="component" value="Unassembled WGS sequence"/>
</dbReference>
<accession>A0A2C9XQ67</accession>
<keyword evidence="2" id="KW-1185">Reference proteome</keyword>
<dbReference type="EMBL" id="NGMO01000001">
    <property type="protein sequence ID" value="OTP11998.1"/>
    <property type="molecule type" value="Genomic_DNA"/>
</dbReference>
<proteinExistence type="predicted"/>
<dbReference type="AlphaFoldDB" id="A0A2C9XQ67"/>
<comment type="caution">
    <text evidence="1">The sequence shown here is derived from an EMBL/GenBank/DDBJ whole genome shotgun (WGS) entry which is preliminary data.</text>
</comment>
<evidence type="ECO:0000313" key="1">
    <source>
        <dbReference type="EMBL" id="OTP11998.1"/>
    </source>
</evidence>
<name>A0A2C9XQ67_9ENTE</name>
<feature type="non-terminal residue" evidence="1">
    <location>
        <position position="1"/>
    </location>
</feature>
<gene>
    <name evidence="1" type="ORF">A5844_000213</name>
</gene>
<organism evidence="1 2">
    <name type="scientific">Candidatus Enterococcus wittei</name>
    <dbReference type="NCBI Taxonomy" id="1987383"/>
    <lineage>
        <taxon>Bacteria</taxon>
        <taxon>Bacillati</taxon>
        <taxon>Bacillota</taxon>
        <taxon>Bacilli</taxon>
        <taxon>Lactobacillales</taxon>
        <taxon>Enterococcaceae</taxon>
        <taxon>Enterococcus</taxon>
    </lineage>
</organism>
<sequence length="31" mass="3630">LIIVVSFLIISSKTANILNVFRPYYYRLLSL</sequence>
<evidence type="ECO:0000313" key="2">
    <source>
        <dbReference type="Proteomes" id="UP000194933"/>
    </source>
</evidence>